<dbReference type="InterPro" id="IPR003660">
    <property type="entry name" value="HAMP_dom"/>
</dbReference>
<evidence type="ECO:0000313" key="16">
    <source>
        <dbReference type="Proteomes" id="UP001597203"/>
    </source>
</evidence>
<dbReference type="Gene3D" id="1.10.287.130">
    <property type="match status" value="1"/>
</dbReference>
<evidence type="ECO:0000256" key="8">
    <source>
        <dbReference type="ARBA" id="ARBA00022777"/>
    </source>
</evidence>
<dbReference type="SUPFAM" id="SSF55874">
    <property type="entry name" value="ATPase domain of HSP90 chaperone/DNA topoisomerase II/histidine kinase"/>
    <property type="match status" value="1"/>
</dbReference>
<keyword evidence="8 15" id="KW-0418">Kinase</keyword>
<dbReference type="RefSeq" id="WP_380909796.1">
    <property type="nucleotide sequence ID" value="NZ_JBHTLS010000101.1"/>
</dbReference>
<evidence type="ECO:0000256" key="10">
    <source>
        <dbReference type="ARBA" id="ARBA00022989"/>
    </source>
</evidence>
<dbReference type="CDD" id="cd00082">
    <property type="entry name" value="HisKA"/>
    <property type="match status" value="1"/>
</dbReference>
<evidence type="ECO:0000256" key="4">
    <source>
        <dbReference type="ARBA" id="ARBA00022553"/>
    </source>
</evidence>
<dbReference type="PROSITE" id="PS50885">
    <property type="entry name" value="HAMP"/>
    <property type="match status" value="1"/>
</dbReference>
<evidence type="ECO:0000256" key="9">
    <source>
        <dbReference type="ARBA" id="ARBA00022840"/>
    </source>
</evidence>
<gene>
    <name evidence="15" type="ORF">ACFQ24_06255</name>
</gene>
<keyword evidence="12" id="KW-0472">Membrane</keyword>
<dbReference type="PANTHER" id="PTHR45436">
    <property type="entry name" value="SENSOR HISTIDINE KINASE YKOH"/>
    <property type="match status" value="1"/>
</dbReference>
<dbReference type="EC" id="2.7.13.3" evidence="3"/>
<evidence type="ECO:0000259" key="13">
    <source>
        <dbReference type="PROSITE" id="PS50109"/>
    </source>
</evidence>
<dbReference type="PANTHER" id="PTHR45436:SF14">
    <property type="entry name" value="SENSOR PROTEIN QSEC"/>
    <property type="match status" value="1"/>
</dbReference>
<evidence type="ECO:0000256" key="6">
    <source>
        <dbReference type="ARBA" id="ARBA00022692"/>
    </source>
</evidence>
<dbReference type="SMART" id="SM00387">
    <property type="entry name" value="HATPase_c"/>
    <property type="match status" value="1"/>
</dbReference>
<evidence type="ECO:0000256" key="11">
    <source>
        <dbReference type="ARBA" id="ARBA00023012"/>
    </source>
</evidence>
<dbReference type="Proteomes" id="UP001597203">
    <property type="component" value="Unassembled WGS sequence"/>
</dbReference>
<dbReference type="GO" id="GO:0016301">
    <property type="term" value="F:kinase activity"/>
    <property type="evidence" value="ECO:0007669"/>
    <property type="project" value="UniProtKB-KW"/>
</dbReference>
<evidence type="ECO:0000256" key="5">
    <source>
        <dbReference type="ARBA" id="ARBA00022679"/>
    </source>
</evidence>
<keyword evidence="7" id="KW-0547">Nucleotide-binding</keyword>
<dbReference type="EMBL" id="JBHTLS010000101">
    <property type="protein sequence ID" value="MFD1104474.1"/>
    <property type="molecule type" value="Genomic_DNA"/>
</dbReference>
<dbReference type="InterPro" id="IPR036890">
    <property type="entry name" value="HATPase_C_sf"/>
</dbReference>
<dbReference type="InterPro" id="IPR005467">
    <property type="entry name" value="His_kinase_dom"/>
</dbReference>
<evidence type="ECO:0000256" key="1">
    <source>
        <dbReference type="ARBA" id="ARBA00000085"/>
    </source>
</evidence>
<comment type="subcellular location">
    <subcellularLocation>
        <location evidence="2">Membrane</location>
        <topology evidence="2">Multi-pass membrane protein</topology>
    </subcellularLocation>
</comment>
<dbReference type="Pfam" id="PF08521">
    <property type="entry name" value="2CSK_N"/>
    <property type="match status" value="1"/>
</dbReference>
<dbReference type="SMART" id="SM00388">
    <property type="entry name" value="HisKA"/>
    <property type="match status" value="1"/>
</dbReference>
<evidence type="ECO:0000256" key="7">
    <source>
        <dbReference type="ARBA" id="ARBA00022741"/>
    </source>
</evidence>
<evidence type="ECO:0000256" key="2">
    <source>
        <dbReference type="ARBA" id="ARBA00004141"/>
    </source>
</evidence>
<keyword evidence="16" id="KW-1185">Reference proteome</keyword>
<keyword evidence="6 12" id="KW-0812">Transmembrane</keyword>
<accession>A0ABW3NXA3</accession>
<dbReference type="Pfam" id="PF00512">
    <property type="entry name" value="HisKA"/>
    <property type="match status" value="1"/>
</dbReference>
<reference evidence="16" key="1">
    <citation type="journal article" date="2019" name="Int. J. Syst. Evol. Microbiol.">
        <title>The Global Catalogue of Microorganisms (GCM) 10K type strain sequencing project: providing services to taxonomists for standard genome sequencing and annotation.</title>
        <authorList>
            <consortium name="The Broad Institute Genomics Platform"/>
            <consortium name="The Broad Institute Genome Sequencing Center for Infectious Disease"/>
            <person name="Wu L."/>
            <person name="Ma J."/>
        </authorList>
    </citation>
    <scope>NUCLEOTIDE SEQUENCE [LARGE SCALE GENOMIC DNA]</scope>
    <source>
        <strain evidence="16">CCUG 54329</strain>
    </source>
</reference>
<name>A0ABW3NXA3_9SPHN</name>
<dbReference type="Pfam" id="PF02518">
    <property type="entry name" value="HATPase_c"/>
    <property type="match status" value="1"/>
</dbReference>
<evidence type="ECO:0000256" key="12">
    <source>
        <dbReference type="SAM" id="Phobius"/>
    </source>
</evidence>
<keyword evidence="11" id="KW-0902">Two-component regulatory system</keyword>
<keyword evidence="4" id="KW-0597">Phosphoprotein</keyword>
<dbReference type="PROSITE" id="PS50109">
    <property type="entry name" value="HIS_KIN"/>
    <property type="match status" value="1"/>
</dbReference>
<dbReference type="SUPFAM" id="SSF47384">
    <property type="entry name" value="Homodimeric domain of signal transducing histidine kinase"/>
    <property type="match status" value="1"/>
</dbReference>
<comment type="caution">
    <text evidence="15">The sequence shown here is derived from an EMBL/GenBank/DDBJ whole genome shotgun (WGS) entry which is preliminary data.</text>
</comment>
<keyword evidence="9" id="KW-0067">ATP-binding</keyword>
<dbReference type="InterPro" id="IPR050428">
    <property type="entry name" value="TCS_sensor_his_kinase"/>
</dbReference>
<comment type="catalytic activity">
    <reaction evidence="1">
        <text>ATP + protein L-histidine = ADP + protein N-phospho-L-histidine.</text>
        <dbReference type="EC" id="2.7.13.3"/>
    </reaction>
</comment>
<sequence>MTSLRLRLFAMLVAMTVLVWAGAAAWTAISTKTEVERVLDRRLSEAARMVASLGVTPQAVRGREAIAAIGRYDRQLSCQIWSLDGRVVGRSASAPAQPLAPVAGGGTGFSQRRVEGEDWRVYTLVDRTHGARVMVGDNLKVRQHLVADLMTGLLLPAIVGLIALSLLLWATIGRGLAPLRAIARSLEGRSPEDLAPLSPVDTPRELRPVITALDGLFGRLADARDAERSFVANAAHELRTPLAGLATHADIARRSADPEVRQRALGRITESVDRMNRLVQQLLLLARQEAHGADVGASDASVVVARVTADLNAAARARGIELRTAGLDQQASMPIGDERLGIAVRNLVENAVRHGPANSPVLIRWCAKDRELTIEDRGSGIPAVELGRVRRRFERGAGTTVAGSGLGLSIVDAAIRDTPLKLQLRSLIGGGFAASICPKQ</sequence>
<dbReference type="InterPro" id="IPR003661">
    <property type="entry name" value="HisK_dim/P_dom"/>
</dbReference>
<evidence type="ECO:0000256" key="3">
    <source>
        <dbReference type="ARBA" id="ARBA00012438"/>
    </source>
</evidence>
<keyword evidence="10 12" id="KW-1133">Transmembrane helix</keyword>
<evidence type="ECO:0000259" key="14">
    <source>
        <dbReference type="PROSITE" id="PS50885"/>
    </source>
</evidence>
<keyword evidence="5" id="KW-0808">Transferase</keyword>
<dbReference type="InterPro" id="IPR036097">
    <property type="entry name" value="HisK_dim/P_sf"/>
</dbReference>
<feature type="transmembrane region" description="Helical" evidence="12">
    <location>
        <begin position="149"/>
        <end position="170"/>
    </location>
</feature>
<dbReference type="InterPro" id="IPR013727">
    <property type="entry name" value="2CSK_N"/>
</dbReference>
<feature type="domain" description="HAMP" evidence="14">
    <location>
        <begin position="173"/>
        <end position="225"/>
    </location>
</feature>
<dbReference type="Gene3D" id="3.30.565.10">
    <property type="entry name" value="Histidine kinase-like ATPase, C-terminal domain"/>
    <property type="match status" value="1"/>
</dbReference>
<dbReference type="InterPro" id="IPR003594">
    <property type="entry name" value="HATPase_dom"/>
</dbReference>
<proteinExistence type="predicted"/>
<evidence type="ECO:0000313" key="15">
    <source>
        <dbReference type="EMBL" id="MFD1104474.1"/>
    </source>
</evidence>
<feature type="domain" description="Histidine kinase" evidence="13">
    <location>
        <begin position="233"/>
        <end position="440"/>
    </location>
</feature>
<organism evidence="15 16">
    <name type="scientific">Sphingobium olei</name>
    <dbReference type="NCBI Taxonomy" id="420955"/>
    <lineage>
        <taxon>Bacteria</taxon>
        <taxon>Pseudomonadati</taxon>
        <taxon>Pseudomonadota</taxon>
        <taxon>Alphaproteobacteria</taxon>
        <taxon>Sphingomonadales</taxon>
        <taxon>Sphingomonadaceae</taxon>
        <taxon>Sphingobium</taxon>
    </lineage>
</organism>
<protein>
    <recommendedName>
        <fullName evidence="3">histidine kinase</fullName>
        <ecNumber evidence="3">2.7.13.3</ecNumber>
    </recommendedName>
</protein>